<evidence type="ECO:0000313" key="2">
    <source>
        <dbReference type="Proteomes" id="UP000299102"/>
    </source>
</evidence>
<protein>
    <submittedName>
        <fullName evidence="1">Uncharacterized protein</fullName>
    </submittedName>
</protein>
<dbReference type="AlphaFoldDB" id="A0A4C1XY50"/>
<name>A0A4C1XY50_EUMVA</name>
<reference evidence="1 2" key="1">
    <citation type="journal article" date="2019" name="Commun. Biol.">
        <title>The bagworm genome reveals a unique fibroin gene that provides high tensile strength.</title>
        <authorList>
            <person name="Kono N."/>
            <person name="Nakamura H."/>
            <person name="Ohtoshi R."/>
            <person name="Tomita M."/>
            <person name="Numata K."/>
            <person name="Arakawa K."/>
        </authorList>
    </citation>
    <scope>NUCLEOTIDE SEQUENCE [LARGE SCALE GENOMIC DNA]</scope>
</reference>
<evidence type="ECO:0000313" key="1">
    <source>
        <dbReference type="EMBL" id="GBP67187.1"/>
    </source>
</evidence>
<sequence length="129" mass="14804">MLDSNFGWDQIDFKGGPLKSILVPFWISISVSILDSTNYRESYLGGARANAMSKYNTNYFTRSLSRFLRMKEFLESILAQICRRTQGERFISAMCACLSVITHLRRYRDGEQGLFPSVRIVDDGQLTDE</sequence>
<accession>A0A4C1XY50</accession>
<gene>
    <name evidence="1" type="ORF">EVAR_42066_1</name>
</gene>
<keyword evidence="2" id="KW-1185">Reference proteome</keyword>
<comment type="caution">
    <text evidence="1">The sequence shown here is derived from an EMBL/GenBank/DDBJ whole genome shotgun (WGS) entry which is preliminary data.</text>
</comment>
<proteinExistence type="predicted"/>
<organism evidence="1 2">
    <name type="scientific">Eumeta variegata</name>
    <name type="common">Bagworm moth</name>
    <name type="synonym">Eumeta japonica</name>
    <dbReference type="NCBI Taxonomy" id="151549"/>
    <lineage>
        <taxon>Eukaryota</taxon>
        <taxon>Metazoa</taxon>
        <taxon>Ecdysozoa</taxon>
        <taxon>Arthropoda</taxon>
        <taxon>Hexapoda</taxon>
        <taxon>Insecta</taxon>
        <taxon>Pterygota</taxon>
        <taxon>Neoptera</taxon>
        <taxon>Endopterygota</taxon>
        <taxon>Lepidoptera</taxon>
        <taxon>Glossata</taxon>
        <taxon>Ditrysia</taxon>
        <taxon>Tineoidea</taxon>
        <taxon>Psychidae</taxon>
        <taxon>Oiketicinae</taxon>
        <taxon>Eumeta</taxon>
    </lineage>
</organism>
<dbReference type="EMBL" id="BGZK01000975">
    <property type="protein sequence ID" value="GBP67187.1"/>
    <property type="molecule type" value="Genomic_DNA"/>
</dbReference>
<dbReference type="Proteomes" id="UP000299102">
    <property type="component" value="Unassembled WGS sequence"/>
</dbReference>